<dbReference type="AlphaFoldDB" id="A0A9P4KC59"/>
<feature type="region of interest" description="Disordered" evidence="1">
    <location>
        <begin position="345"/>
        <end position="376"/>
    </location>
</feature>
<dbReference type="OrthoDB" id="294251at2759"/>
<gene>
    <name evidence="3" type="ORF">CC78DRAFT_533772</name>
</gene>
<feature type="region of interest" description="Disordered" evidence="1">
    <location>
        <begin position="281"/>
        <end position="308"/>
    </location>
</feature>
<dbReference type="SUPFAM" id="SSF47923">
    <property type="entry name" value="Ypt/Rab-GAP domain of gyp1p"/>
    <property type="match status" value="2"/>
</dbReference>
<dbReference type="EMBL" id="ML986622">
    <property type="protein sequence ID" value="KAF2263770.1"/>
    <property type="molecule type" value="Genomic_DNA"/>
</dbReference>
<organism evidence="3 4">
    <name type="scientific">Lojkania enalia</name>
    <dbReference type="NCBI Taxonomy" id="147567"/>
    <lineage>
        <taxon>Eukaryota</taxon>
        <taxon>Fungi</taxon>
        <taxon>Dikarya</taxon>
        <taxon>Ascomycota</taxon>
        <taxon>Pezizomycotina</taxon>
        <taxon>Dothideomycetes</taxon>
        <taxon>Pleosporomycetidae</taxon>
        <taxon>Pleosporales</taxon>
        <taxon>Pleosporales incertae sedis</taxon>
        <taxon>Lojkania</taxon>
    </lineage>
</organism>
<dbReference type="InterPro" id="IPR050302">
    <property type="entry name" value="Rab_GAP_TBC_domain"/>
</dbReference>
<feature type="domain" description="Rab-GAP TBC" evidence="2">
    <location>
        <begin position="576"/>
        <end position="796"/>
    </location>
</feature>
<feature type="compositionally biased region" description="Polar residues" evidence="1">
    <location>
        <begin position="170"/>
        <end position="195"/>
    </location>
</feature>
<feature type="compositionally biased region" description="Pro residues" evidence="1">
    <location>
        <begin position="139"/>
        <end position="149"/>
    </location>
</feature>
<proteinExistence type="predicted"/>
<keyword evidence="4" id="KW-1185">Reference proteome</keyword>
<dbReference type="InterPro" id="IPR000195">
    <property type="entry name" value="Rab-GAP-TBC_dom"/>
</dbReference>
<dbReference type="PANTHER" id="PTHR47219">
    <property type="entry name" value="RAB GTPASE-ACTIVATING PROTEIN 1-LIKE"/>
    <property type="match status" value="1"/>
</dbReference>
<dbReference type="Proteomes" id="UP000800093">
    <property type="component" value="Unassembled WGS sequence"/>
</dbReference>
<feature type="region of interest" description="Disordered" evidence="1">
    <location>
        <begin position="1"/>
        <end position="214"/>
    </location>
</feature>
<dbReference type="GO" id="GO:0031267">
    <property type="term" value="F:small GTPase binding"/>
    <property type="evidence" value="ECO:0007669"/>
    <property type="project" value="TreeGrafter"/>
</dbReference>
<feature type="compositionally biased region" description="Basic and acidic residues" evidence="1">
    <location>
        <begin position="23"/>
        <end position="32"/>
    </location>
</feature>
<feature type="region of interest" description="Disordered" evidence="1">
    <location>
        <begin position="475"/>
        <end position="498"/>
    </location>
</feature>
<evidence type="ECO:0000256" key="1">
    <source>
        <dbReference type="SAM" id="MobiDB-lite"/>
    </source>
</evidence>
<protein>
    <submittedName>
        <fullName evidence="3">RabGAP/TBC</fullName>
    </submittedName>
</protein>
<dbReference type="InterPro" id="IPR035969">
    <property type="entry name" value="Rab-GAP_TBC_sf"/>
</dbReference>
<dbReference type="SMART" id="SM00164">
    <property type="entry name" value="TBC"/>
    <property type="match status" value="1"/>
</dbReference>
<dbReference type="GO" id="GO:0005096">
    <property type="term" value="F:GTPase activator activity"/>
    <property type="evidence" value="ECO:0007669"/>
    <property type="project" value="TreeGrafter"/>
</dbReference>
<name>A0A9P4KC59_9PLEO</name>
<dbReference type="PANTHER" id="PTHR47219:SF9">
    <property type="entry name" value="GTPASE ACTIVATING PROTEIN AND CENTROSOME-ASSOCIATED, ISOFORM B"/>
    <property type="match status" value="1"/>
</dbReference>
<dbReference type="Pfam" id="PF00566">
    <property type="entry name" value="RabGAP-TBC"/>
    <property type="match status" value="1"/>
</dbReference>
<evidence type="ECO:0000259" key="2">
    <source>
        <dbReference type="PROSITE" id="PS50086"/>
    </source>
</evidence>
<reference evidence="4" key="1">
    <citation type="journal article" date="2020" name="Stud. Mycol.">
        <title>101 Dothideomycetes genomes: A test case for predicting lifestyles and emergence of pathogens.</title>
        <authorList>
            <person name="Haridas S."/>
            <person name="Albert R."/>
            <person name="Binder M."/>
            <person name="Bloem J."/>
            <person name="LaButti K."/>
            <person name="Salamov A."/>
            <person name="Andreopoulos B."/>
            <person name="Baker S."/>
            <person name="Barry K."/>
            <person name="Bills G."/>
            <person name="Bluhm B."/>
            <person name="Cannon C."/>
            <person name="Castanera R."/>
            <person name="Culley D."/>
            <person name="Daum C."/>
            <person name="Ezra D."/>
            <person name="Gonzalez J."/>
            <person name="Henrissat B."/>
            <person name="Kuo A."/>
            <person name="Liang C."/>
            <person name="Lipzen A."/>
            <person name="Lutzoni F."/>
            <person name="Magnuson J."/>
            <person name="Mondo S."/>
            <person name="Nolan M."/>
            <person name="Ohm R."/>
            <person name="Pangilinan J."/>
            <person name="Park H.-J."/>
            <person name="Ramirez L."/>
            <person name="Alfaro M."/>
            <person name="Sun H."/>
            <person name="Tritt A."/>
            <person name="Yoshinaga Y."/>
            <person name="Zwiers L.-H."/>
            <person name="Turgeon B."/>
            <person name="Goodwin S."/>
            <person name="Spatafora J."/>
            <person name="Crous P."/>
            <person name="Grigoriev I."/>
        </authorList>
    </citation>
    <scope>NUCLEOTIDE SEQUENCE [LARGE SCALE GENOMIC DNA]</scope>
    <source>
        <strain evidence="4">CBS 304.66</strain>
    </source>
</reference>
<comment type="caution">
    <text evidence="3">The sequence shown here is derived from an EMBL/GenBank/DDBJ whole genome shotgun (WGS) entry which is preliminary data.</text>
</comment>
<sequence>MAMAEHRSSTGSPDSEDCGLSTVREHGGDRGARYAAYRPPDGEFTPPASPQPSSPYTLLTAKDGFAAHETGHPETLQTENRNTSAYERTTYSPSPSSSPTLSPSLPSPYLPLRHRASYLRRQAASSALNPGHPRAEQPPESPTPGPAPPMMKQAGGPGPISDPRTMFNPLASNPVNAQDTSWRMSRGESWTSQNRARGLTSSSSPSQPSQPFPALRSATSIADYNQYRGDRSNLSGAYRPNRGGNWSHNDHYNIPVRPYRADEPRDSLSWTIASSSFVDASGTERSSMATSFSDKRSENRSSFAVKEPLEDVTPYTEYDDGDVDDLLDFYCSNERDEIDVIIPDEITDVEPPHRPPSVAESLPGLPEKQSPKQDLDRDAYRHLSQLPRLPETKCRMSRQDLAQFQAYADKYAKRLDPSVDGVGEKPSPVPQSPVKQSAVLPEIDQDAVRPRRASTSVFDRRSVFLQIDKALPAKPPIKSPTTDFGNDRPTGKRKSNGTVFLRPAVSPHERDRYGFKKATDKITVEQYDVWYNTYEDYVQRRRGKWIALMHKQQLPTDEPHQFPDRCDRVKRYVRKGFPPEWRGAMWWYYSNSQFDLGEVSGIYSQLVARVRNEELNKDDREAIERDLDRTFPDNVHFKPNPIPGQAEDAEPKMIQNLREVLQCFALHNPQIGYCQSLNFIAGLLLLFLGNNVERVFILMHIITKYHLPKAHARNLENTEVKILMMLIKDYLPKVWASINDADIINNGLGSHAHPDAKFQRLPSVNIACTSWFMSLFINVLPIETVLRIWDSFFYEGPRTLFKYALAIFKLAEPELRRLDPSNMAEIYMTIQDVPRKCLSPHILYDLVFTKKHFNSVDNNLILEKRMFWREQVAKDQSVRGEANPVEKEGLGVKTTLRRKASKRFWKKNNMDDNLPALP</sequence>
<feature type="region of interest" description="Disordered" evidence="1">
    <location>
        <begin position="228"/>
        <end position="252"/>
    </location>
</feature>
<evidence type="ECO:0000313" key="4">
    <source>
        <dbReference type="Proteomes" id="UP000800093"/>
    </source>
</evidence>
<feature type="region of interest" description="Disordered" evidence="1">
    <location>
        <begin position="418"/>
        <end position="447"/>
    </location>
</feature>
<accession>A0A9P4KC59</accession>
<feature type="compositionally biased region" description="Low complexity" evidence="1">
    <location>
        <begin position="89"/>
        <end position="104"/>
    </location>
</feature>
<dbReference type="Gene3D" id="1.10.8.270">
    <property type="entry name" value="putative rabgap domain of human tbc1 domain family member 14 like domains"/>
    <property type="match status" value="1"/>
</dbReference>
<feature type="compositionally biased region" description="Polar residues" evidence="1">
    <location>
        <begin position="75"/>
        <end position="87"/>
    </location>
</feature>
<feature type="compositionally biased region" description="Polar residues" evidence="1">
    <location>
        <begin position="281"/>
        <end position="292"/>
    </location>
</feature>
<dbReference type="Gene3D" id="1.10.472.80">
    <property type="entry name" value="Ypt/Rab-GAP domain of gyp1p, domain 3"/>
    <property type="match status" value="1"/>
</dbReference>
<evidence type="ECO:0000313" key="3">
    <source>
        <dbReference type="EMBL" id="KAF2263770.1"/>
    </source>
</evidence>
<dbReference type="PROSITE" id="PS50086">
    <property type="entry name" value="TBC_RABGAP"/>
    <property type="match status" value="1"/>
</dbReference>